<evidence type="ECO:0000256" key="1">
    <source>
        <dbReference type="ARBA" id="ARBA00022884"/>
    </source>
</evidence>
<keyword evidence="6" id="KW-1185">Reference proteome</keyword>
<feature type="region of interest" description="Disordered" evidence="3">
    <location>
        <begin position="155"/>
        <end position="473"/>
    </location>
</feature>
<dbReference type="EMBL" id="FMWP01000095">
    <property type="protein sequence ID" value="SCZ98289.1"/>
    <property type="molecule type" value="Genomic_DNA"/>
</dbReference>
<proteinExistence type="predicted"/>
<dbReference type="GO" id="GO:0003723">
    <property type="term" value="F:RNA binding"/>
    <property type="evidence" value="ECO:0007669"/>
    <property type="project" value="UniProtKB-UniRule"/>
</dbReference>
<gene>
    <name evidence="5" type="ORF">BZ3500_MVSOF-1268-A1-R1_CHR3-2G06274</name>
</gene>
<dbReference type="PANTHER" id="PTHR23236:SF11">
    <property type="entry name" value="EUKARYOTIC TRANSLATION INITIATION FACTOR 4H"/>
    <property type="match status" value="1"/>
</dbReference>
<dbReference type="InterPro" id="IPR035979">
    <property type="entry name" value="RBD_domain_sf"/>
</dbReference>
<feature type="domain" description="RRM" evidence="4">
    <location>
        <begin position="84"/>
        <end position="159"/>
    </location>
</feature>
<feature type="compositionally biased region" description="Basic and acidic residues" evidence="3">
    <location>
        <begin position="296"/>
        <end position="312"/>
    </location>
</feature>
<dbReference type="SMART" id="SM00360">
    <property type="entry name" value="RRM"/>
    <property type="match status" value="1"/>
</dbReference>
<accession>A0A2X0M526</accession>
<evidence type="ECO:0000259" key="4">
    <source>
        <dbReference type="PROSITE" id="PS50102"/>
    </source>
</evidence>
<dbReference type="PANTHER" id="PTHR23236">
    <property type="entry name" value="EUKARYOTIC TRANSLATION INITIATION FACTOR 4B/4H"/>
    <property type="match status" value="1"/>
</dbReference>
<feature type="compositionally biased region" description="Low complexity" evidence="3">
    <location>
        <begin position="396"/>
        <end position="410"/>
    </location>
</feature>
<dbReference type="GO" id="GO:0005730">
    <property type="term" value="C:nucleolus"/>
    <property type="evidence" value="ECO:0007669"/>
    <property type="project" value="TreeGrafter"/>
</dbReference>
<dbReference type="Gene3D" id="3.30.70.330">
    <property type="match status" value="1"/>
</dbReference>
<evidence type="ECO:0000313" key="6">
    <source>
        <dbReference type="Proteomes" id="UP000249723"/>
    </source>
</evidence>
<feature type="region of interest" description="Disordered" evidence="3">
    <location>
        <begin position="23"/>
        <end position="81"/>
    </location>
</feature>
<dbReference type="SUPFAM" id="SSF54928">
    <property type="entry name" value="RNA-binding domain, RBD"/>
    <property type="match status" value="1"/>
</dbReference>
<dbReference type="Proteomes" id="UP000249723">
    <property type="component" value="Unassembled WGS sequence"/>
</dbReference>
<protein>
    <submittedName>
        <fullName evidence="5">BZ3500_MvSof-1268-A1-R1_Chr3-2g06274 protein</fullName>
    </submittedName>
</protein>
<dbReference type="OrthoDB" id="48651at2759"/>
<feature type="compositionally biased region" description="Basic and acidic residues" evidence="3">
    <location>
        <begin position="417"/>
        <end position="428"/>
    </location>
</feature>
<sequence>MAPKKGKKMDLGAFLADESTGGSWADEVDALPTGPSGDPSLSAGGLGGSHLSRGMGASGGYGRSDRDDFRPQRAEVPFPTAPPYTAFVGNLTFETVDDDLRDFFAGAEVLSVRMVSGADGKPKGFGYVEFSKSDDLRNALGLSGSDLNGRTVRISVAEAPREGGRPEGRADAESTWTRSGPLAPLAGGGRSGGFGGGSRFGAGAPSGGFEGAADVEREGPIRGGKFQPSAPSDLGGARRTSGFGGFGAGDRSVSGGSAGGFERREFQAAPLAEVEREGPIRGGKFVATPERNSFGAERRGLPPGRADEERSWTRGAPLPPAPQRSGSGAFGRGLGDRTQGGERPRLQLSARSSADGSPAAAPAPSTRPSPFGAAKPVETREPVNSPKEAEKPKPTSTSARSVSSSSPFGSAKPVDISAKEREAEDRISKARLTATPTTTSTPSTASNQSAANPASAEDGDGQSSTTFASPAATLRKDGISFSSAATTVDEVAEAVEQTSIE</sequence>
<organism evidence="5 6">
    <name type="scientific">Microbotryum saponariae</name>
    <dbReference type="NCBI Taxonomy" id="289078"/>
    <lineage>
        <taxon>Eukaryota</taxon>
        <taxon>Fungi</taxon>
        <taxon>Dikarya</taxon>
        <taxon>Basidiomycota</taxon>
        <taxon>Pucciniomycotina</taxon>
        <taxon>Microbotryomycetes</taxon>
        <taxon>Microbotryales</taxon>
        <taxon>Microbotryaceae</taxon>
        <taxon>Microbotryum</taxon>
    </lineage>
</organism>
<feature type="compositionally biased region" description="Low complexity" evidence="3">
    <location>
        <begin position="349"/>
        <end position="370"/>
    </location>
</feature>
<keyword evidence="1 2" id="KW-0694">RNA-binding</keyword>
<feature type="compositionally biased region" description="Basic and acidic residues" evidence="3">
    <location>
        <begin position="63"/>
        <end position="73"/>
    </location>
</feature>
<evidence type="ECO:0000256" key="2">
    <source>
        <dbReference type="PROSITE-ProRule" id="PRU00176"/>
    </source>
</evidence>
<feature type="compositionally biased region" description="Low complexity" evidence="3">
    <location>
        <begin position="433"/>
        <end position="456"/>
    </location>
</feature>
<feature type="compositionally biased region" description="Basic and acidic residues" evidence="3">
    <location>
        <begin position="159"/>
        <end position="172"/>
    </location>
</feature>
<dbReference type="InterPro" id="IPR012677">
    <property type="entry name" value="Nucleotide-bd_a/b_plait_sf"/>
</dbReference>
<evidence type="ECO:0000313" key="5">
    <source>
        <dbReference type="EMBL" id="SCZ98289.1"/>
    </source>
</evidence>
<feature type="compositionally biased region" description="Gly residues" evidence="3">
    <location>
        <begin position="186"/>
        <end position="210"/>
    </location>
</feature>
<name>A0A2X0M526_9BASI</name>
<dbReference type="PROSITE" id="PS50102">
    <property type="entry name" value="RRM"/>
    <property type="match status" value="1"/>
</dbReference>
<feature type="compositionally biased region" description="Low complexity" evidence="3">
    <location>
        <begin position="34"/>
        <end position="55"/>
    </location>
</feature>
<reference evidence="6" key="1">
    <citation type="submission" date="2016-10" db="EMBL/GenBank/DDBJ databases">
        <authorList>
            <person name="Jeantristanb JTB J.-T."/>
            <person name="Ricardo R."/>
        </authorList>
    </citation>
    <scope>NUCLEOTIDE SEQUENCE [LARGE SCALE GENOMIC DNA]</scope>
</reference>
<dbReference type="InterPro" id="IPR000504">
    <property type="entry name" value="RRM_dom"/>
</dbReference>
<feature type="compositionally biased region" description="Basic and acidic residues" evidence="3">
    <location>
        <begin position="377"/>
        <end position="393"/>
    </location>
</feature>
<dbReference type="AlphaFoldDB" id="A0A2X0M526"/>
<dbReference type="Pfam" id="PF00076">
    <property type="entry name" value="RRM_1"/>
    <property type="match status" value="1"/>
</dbReference>
<dbReference type="STRING" id="289078.A0A2X0M526"/>
<evidence type="ECO:0000256" key="3">
    <source>
        <dbReference type="SAM" id="MobiDB-lite"/>
    </source>
</evidence>